<evidence type="ECO:0000256" key="2">
    <source>
        <dbReference type="ARBA" id="ARBA00022729"/>
    </source>
</evidence>
<dbReference type="Proteomes" id="UP000533598">
    <property type="component" value="Unassembled WGS sequence"/>
</dbReference>
<dbReference type="PANTHER" id="PTHR43248">
    <property type="entry name" value="2-SUCCINYL-6-HYDROXY-2,4-CYCLOHEXADIENE-1-CARBOXYLATE SYNTHASE"/>
    <property type="match status" value="1"/>
</dbReference>
<accession>A0A7W7CC24</accession>
<feature type="domain" description="AB hydrolase-1" evidence="4">
    <location>
        <begin position="81"/>
        <end position="274"/>
    </location>
</feature>
<evidence type="ECO:0000256" key="3">
    <source>
        <dbReference type="ARBA" id="ARBA00022801"/>
    </source>
</evidence>
<comment type="caution">
    <text evidence="6">The sequence shown here is derived from an EMBL/GenBank/DDBJ whole genome shotgun (WGS) entry which is preliminary data.</text>
</comment>
<dbReference type="Gene3D" id="3.40.50.1820">
    <property type="entry name" value="alpha/beta hydrolase"/>
    <property type="match status" value="1"/>
</dbReference>
<evidence type="ECO:0000313" key="7">
    <source>
        <dbReference type="Proteomes" id="UP000533598"/>
    </source>
</evidence>
<sequence length="524" mass="56558">MATVASLGAGGLPAVAGAEAVPAKLKVFYEQQVTWGQCAAAANLECATVVVPMDYAKPGLERVQVAISRLKAKDPARRRGVLLVNPGGPGGSGLGLPNRFANQPVGQLYDVIGFDPRGVGASTQLRCESSLLDLPRPSRPTEAELPNFTAAAKAVEDGCVRAGGDYRKHVTTRNTARDMDVIRGVLGEKKINFFGYSYGTWLGAMYGTMFPRLLDRSVLDSAMDPNKTWHEQDIDSAHSIKFNFDSWAAWTAARDKTFKLGSTPAQVRAGLDRIAAVLATKPVGGLGTVHDLDTFTGFYTRYRAVWAGFSRQVRELLDSLSGNGNPELTAETSTLLELANRSLIKPTSPGTFQAVLCEWDWPSDQQQYYRDMRQWRDTHPYGNTVSFLAPTNCAFRGFTRTEPLPQITRTAYPTGLVVHAEGDTQTAYPNGVVMAETLRHHLISVPNDGEHGQYGSGGACVDNAVNRYLVDGILPATRSECEGVDKPADIPADTANATQVPQSGPGLVEQATGIVRRLETSGIQ</sequence>
<evidence type="ECO:0000313" key="6">
    <source>
        <dbReference type="EMBL" id="MBB4678402.1"/>
    </source>
</evidence>
<gene>
    <name evidence="6" type="ORF">HNR67_004520</name>
</gene>
<proteinExistence type="inferred from homology"/>
<evidence type="ECO:0000259" key="4">
    <source>
        <dbReference type="Pfam" id="PF00561"/>
    </source>
</evidence>
<evidence type="ECO:0000256" key="1">
    <source>
        <dbReference type="ARBA" id="ARBA00010088"/>
    </source>
</evidence>
<keyword evidence="2" id="KW-0732">Signal</keyword>
<dbReference type="SUPFAM" id="SSF53474">
    <property type="entry name" value="alpha/beta-Hydrolases"/>
    <property type="match status" value="1"/>
</dbReference>
<keyword evidence="7" id="KW-1185">Reference proteome</keyword>
<dbReference type="InterPro" id="IPR029058">
    <property type="entry name" value="AB_hydrolase_fold"/>
</dbReference>
<dbReference type="InterPro" id="IPR013595">
    <property type="entry name" value="Pept_S33_TAP-like_C"/>
</dbReference>
<protein>
    <submittedName>
        <fullName evidence="6">Pimeloyl-ACP methyl ester carboxylesterase</fullName>
    </submittedName>
</protein>
<dbReference type="RefSeq" id="WP_185004237.1">
    <property type="nucleotide sequence ID" value="NZ_BAAAUI010000028.1"/>
</dbReference>
<dbReference type="GO" id="GO:0016787">
    <property type="term" value="F:hydrolase activity"/>
    <property type="evidence" value="ECO:0007669"/>
    <property type="project" value="UniProtKB-KW"/>
</dbReference>
<name>A0A7W7CC24_9PSEU</name>
<organism evidence="6 7">
    <name type="scientific">Crossiella cryophila</name>
    <dbReference type="NCBI Taxonomy" id="43355"/>
    <lineage>
        <taxon>Bacteria</taxon>
        <taxon>Bacillati</taxon>
        <taxon>Actinomycetota</taxon>
        <taxon>Actinomycetes</taxon>
        <taxon>Pseudonocardiales</taxon>
        <taxon>Pseudonocardiaceae</taxon>
        <taxon>Crossiella</taxon>
    </lineage>
</organism>
<dbReference type="InterPro" id="IPR051601">
    <property type="entry name" value="Serine_prot/Carboxylest_S33"/>
</dbReference>
<evidence type="ECO:0000259" key="5">
    <source>
        <dbReference type="Pfam" id="PF08386"/>
    </source>
</evidence>
<dbReference type="PANTHER" id="PTHR43248:SF29">
    <property type="entry name" value="TRIPEPTIDYL AMINOPEPTIDASE"/>
    <property type="match status" value="1"/>
</dbReference>
<feature type="domain" description="Peptidase S33 tripeptidyl aminopeptidase-like C-terminal" evidence="5">
    <location>
        <begin position="388"/>
        <end position="481"/>
    </location>
</feature>
<keyword evidence="3" id="KW-0378">Hydrolase</keyword>
<dbReference type="Pfam" id="PF00561">
    <property type="entry name" value="Abhydrolase_1"/>
    <property type="match status" value="1"/>
</dbReference>
<dbReference type="Pfam" id="PF08386">
    <property type="entry name" value="Abhydrolase_4"/>
    <property type="match status" value="1"/>
</dbReference>
<comment type="similarity">
    <text evidence="1">Belongs to the peptidase S33 family.</text>
</comment>
<dbReference type="InterPro" id="IPR000073">
    <property type="entry name" value="AB_hydrolase_1"/>
</dbReference>
<reference evidence="6 7" key="1">
    <citation type="submission" date="2020-08" db="EMBL/GenBank/DDBJ databases">
        <title>Sequencing the genomes of 1000 actinobacteria strains.</title>
        <authorList>
            <person name="Klenk H.-P."/>
        </authorList>
    </citation>
    <scope>NUCLEOTIDE SEQUENCE [LARGE SCALE GENOMIC DNA]</scope>
    <source>
        <strain evidence="6 7">DSM 44230</strain>
    </source>
</reference>
<dbReference type="AlphaFoldDB" id="A0A7W7CC24"/>
<dbReference type="EMBL" id="JACHMH010000001">
    <property type="protein sequence ID" value="MBB4678402.1"/>
    <property type="molecule type" value="Genomic_DNA"/>
</dbReference>